<evidence type="ECO:0000256" key="6">
    <source>
        <dbReference type="ARBA" id="ARBA00029433"/>
    </source>
</evidence>
<dbReference type="FunFam" id="3.30.310.10:FF:000003">
    <property type="entry name" value="AP complex subunit beta"/>
    <property type="match status" value="1"/>
</dbReference>
<evidence type="ECO:0000256" key="1">
    <source>
        <dbReference type="ARBA" id="ARBA00006613"/>
    </source>
</evidence>
<dbReference type="Pfam" id="PF01602">
    <property type="entry name" value="Adaptin_N"/>
    <property type="match status" value="1"/>
</dbReference>
<evidence type="ECO:0000256" key="8">
    <source>
        <dbReference type="SAM" id="MobiDB-lite"/>
    </source>
</evidence>
<dbReference type="PIRSF" id="PIRSF002291">
    <property type="entry name" value="AP_complex_beta"/>
    <property type="match status" value="1"/>
</dbReference>
<reference evidence="11" key="1">
    <citation type="journal article" date="2010" name="Science">
        <title>The genome of the Western clawed frog Xenopus tropicalis.</title>
        <authorList>
            <person name="Hellsten U."/>
            <person name="Harland R.M."/>
            <person name="Gilchrist M.J."/>
            <person name="Hendrix D."/>
            <person name="Jurka J."/>
            <person name="Kapitonov V."/>
            <person name="Ovcharenko I."/>
            <person name="Putnam N.H."/>
            <person name="Shu S."/>
            <person name="Taher L."/>
            <person name="Blitz I.L."/>
            <person name="Blumberg B."/>
            <person name="Dichmann D.S."/>
            <person name="Dubchak I."/>
            <person name="Amaya E."/>
            <person name="Detter J.C."/>
            <person name="Fletcher R."/>
            <person name="Gerhard D.S."/>
            <person name="Goodstein D."/>
            <person name="Graves T."/>
            <person name="Grigoriev I.V."/>
            <person name="Grimwood J."/>
            <person name="Kawashima T."/>
            <person name="Lindquist E."/>
            <person name="Lucas S.M."/>
            <person name="Mead P.E."/>
            <person name="Mitros T."/>
            <person name="Ogino H."/>
            <person name="Ohta Y."/>
            <person name="Poliakov A.V."/>
            <person name="Pollet N."/>
            <person name="Robert J."/>
            <person name="Salamov A."/>
            <person name="Sater A.K."/>
            <person name="Schmutz J."/>
            <person name="Terry A."/>
            <person name="Vize P.D."/>
            <person name="Warren W.C."/>
            <person name="Wells D."/>
            <person name="Wills A."/>
            <person name="Wilson R.K."/>
            <person name="Zimmerman L.B."/>
            <person name="Zorn A.M."/>
            <person name="Grainger R."/>
            <person name="Grammer T."/>
            <person name="Khokha M.K."/>
            <person name="Richardson P.M."/>
            <person name="Rokhsar D.S."/>
        </authorList>
    </citation>
    <scope>NUCLEOTIDE SEQUENCE [LARGE SCALE GENOMIC DNA]</scope>
    <source>
        <strain evidence="11">Nigerian</strain>
    </source>
</reference>
<dbReference type="SMART" id="SM00185">
    <property type="entry name" value="ARM"/>
    <property type="match status" value="2"/>
</dbReference>
<dbReference type="SUPFAM" id="SSF49348">
    <property type="entry name" value="Clathrin adaptor appendage domain"/>
    <property type="match status" value="1"/>
</dbReference>
<feature type="domain" description="Beta-adaptin appendage C-terminal subdomain" evidence="10">
    <location>
        <begin position="785"/>
        <end position="895"/>
    </location>
</feature>
<evidence type="ECO:0000256" key="2">
    <source>
        <dbReference type="ARBA" id="ARBA00022448"/>
    </source>
</evidence>
<keyword evidence="4" id="KW-0007">Acetylation</keyword>
<feature type="domain" description="Clathrin adaptor alpha/beta/gamma-adaptin appendage Ig-like subdomain" evidence="9">
    <location>
        <begin position="666"/>
        <end position="776"/>
    </location>
</feature>
<dbReference type="InterPro" id="IPR013041">
    <property type="entry name" value="Clathrin_app_Ig-like_sf"/>
</dbReference>
<proteinExistence type="inferred from homology"/>
<name>A0A6I8PRJ4_XENTR</name>
<dbReference type="Gene3D" id="3.30.310.10">
    <property type="entry name" value="TATA-Binding Protein"/>
    <property type="match status" value="1"/>
</dbReference>
<dbReference type="InterPro" id="IPR008152">
    <property type="entry name" value="Clathrin_a/b/g-adaptin_app_Ig"/>
</dbReference>
<dbReference type="SUPFAM" id="SSF48371">
    <property type="entry name" value="ARM repeat"/>
    <property type="match status" value="1"/>
</dbReference>
<dbReference type="Gene3D" id="1.25.10.10">
    <property type="entry name" value="Leucine-rich Repeat Variant"/>
    <property type="match status" value="1"/>
</dbReference>
<dbReference type="GO" id="GO:0030131">
    <property type="term" value="C:clathrin adaptor complex"/>
    <property type="evidence" value="ECO:0007669"/>
    <property type="project" value="InterPro"/>
</dbReference>
<dbReference type="Gene3D" id="2.60.40.1150">
    <property type="match status" value="1"/>
</dbReference>
<evidence type="ECO:0000256" key="4">
    <source>
        <dbReference type="ARBA" id="ARBA00022990"/>
    </source>
</evidence>
<dbReference type="GO" id="GO:0031410">
    <property type="term" value="C:cytoplasmic vesicle"/>
    <property type="evidence" value="ECO:0007669"/>
    <property type="project" value="UniProtKB-ARBA"/>
</dbReference>
<dbReference type="InterPro" id="IPR026739">
    <property type="entry name" value="AP_beta"/>
</dbReference>
<dbReference type="FunFam" id="1.25.10.10:FF:000002">
    <property type="entry name" value="AP complex subunit beta"/>
    <property type="match status" value="1"/>
</dbReference>
<evidence type="ECO:0000313" key="11">
    <source>
        <dbReference type="Ensembl" id="ENSXETP00000060519"/>
    </source>
</evidence>
<sequence length="896" mass="99895">MTDSKYFTTTKKGEIFELKAELNSDKKEKKKEAVKKVIASMTVGKDVSALFPDVVNCMQTDNLELKKLVYLYLMNYAKSQPDMAIMAVNTFVKDCEDPNPLIRALAVRTMGCIRVDKITEYLCEPLRKCLKDEDPYVRKTAAVCVAKLHDINAQLVEDQGFLDTLKDLISDSNPMVVANAVAALSEIAESHPSSNLLDLNPQSINKLLTALNECTEWGQIFILDCLANYIPKDDREAQSVCERVTPRLSHANAAVVLSAVKVLMKFMELLSKDLDYYGTLLKKLAPPLVTLLSAEPELQYVALRNINLIVQKRPEILKHEMKVFFVKYNDPIYVKLEKLDIMIRLASPANIAQVLAELKEYATEVDVDFVRKAVRAIGRCAIKVEQSAERCVSTLLDLIQTKVNYVVQEAIVVIKDIFRKYPNKYESVISTLCENLDSLDEPEARAAMIWIVGEYAERIDNADELLESFLEGFHDESTQVQLQLLTAIVKLFLKKPTETQELVQQVLSLATQDSDNPDLRDRGYIYWRLLSTDPVAAKEVVLAEKPLISEETDLIEPTLLDELICYIGTLASVYHKPPNAFVEGSRGVVPKRLPPRTGSPEAAPAGVPTETHPSVIPSQGDLLGDLLNLDLAPPITGPPLTTSSVPLGGVDLLGGGLDSLVYWPSVHIFFKVWLHAMKGKGLEISGTFARRSGTVFMDLVFTNRALQVMSDFAIQFNRNSFGLAPAAPLQILTPLAPNQSTEVSLPINTIGSVMKMEPLNNLQVAVKNNIDVFYFSILYPLHILFIEDGKMERQMFLATWKDIANENEAQFQIRDCPTGSDAVSNKLQASNIFTVARRTVEGQDMLYQSMKLTNGIWVLAEVRMQPGSPNCTLSLKCCAPEVSQFVFQAYETVVKN</sequence>
<dbReference type="GO" id="GO:0016192">
    <property type="term" value="P:vesicle-mediated transport"/>
    <property type="evidence" value="ECO:0007669"/>
    <property type="project" value="InterPro"/>
</dbReference>
<dbReference type="Ensembl" id="ENSXETT00000065994">
    <property type="protein sequence ID" value="ENSXETP00000060519"/>
    <property type="gene ID" value="ENSXETG00000016417"/>
</dbReference>
<dbReference type="SMART" id="SM00809">
    <property type="entry name" value="Alpha_adaptinC2"/>
    <property type="match status" value="1"/>
</dbReference>
<dbReference type="InterPro" id="IPR011989">
    <property type="entry name" value="ARM-like"/>
</dbReference>
<evidence type="ECO:0000259" key="9">
    <source>
        <dbReference type="SMART" id="SM00809"/>
    </source>
</evidence>
<dbReference type="InterPro" id="IPR013037">
    <property type="entry name" value="Clathrin_b-adaptin_app_Ig-like"/>
</dbReference>
<evidence type="ECO:0000256" key="5">
    <source>
        <dbReference type="ARBA" id="ARBA00023136"/>
    </source>
</evidence>
<dbReference type="GO" id="GO:0030276">
    <property type="term" value="F:clathrin binding"/>
    <property type="evidence" value="ECO:0007669"/>
    <property type="project" value="InterPro"/>
</dbReference>
<reference evidence="11" key="2">
    <citation type="submission" date="2020-05" db="UniProtKB">
        <authorList>
            <consortium name="Ensembl"/>
        </authorList>
    </citation>
    <scope>IDENTIFICATION</scope>
</reference>
<evidence type="ECO:0000256" key="7">
    <source>
        <dbReference type="PIRNR" id="PIRNR002291"/>
    </source>
</evidence>
<dbReference type="Bgee" id="ENSXETG00000016417">
    <property type="expression patterns" value="Expressed in brain and 15 other cell types or tissues"/>
</dbReference>
<dbReference type="FunFam" id="2.60.40.1150:FF:000001">
    <property type="entry name" value="AP complex subunit beta"/>
    <property type="match status" value="1"/>
</dbReference>
<dbReference type="InterPro" id="IPR000225">
    <property type="entry name" value="Armadillo"/>
</dbReference>
<dbReference type="Pfam" id="PF02883">
    <property type="entry name" value="Alpha_adaptinC2"/>
    <property type="match status" value="1"/>
</dbReference>
<accession>A0A6I8PRJ4</accession>
<keyword evidence="3 7" id="KW-0653">Protein transport</keyword>
<evidence type="ECO:0000259" key="10">
    <source>
        <dbReference type="SMART" id="SM01020"/>
    </source>
</evidence>
<dbReference type="PANTHER" id="PTHR11134">
    <property type="entry name" value="ADAPTOR COMPLEX SUBUNIT BETA FAMILY MEMBER"/>
    <property type="match status" value="1"/>
</dbReference>
<feature type="region of interest" description="Disordered" evidence="8">
    <location>
        <begin position="586"/>
        <end position="614"/>
    </location>
</feature>
<dbReference type="InterPro" id="IPR009028">
    <property type="entry name" value="Coatomer/calthrin_app_sub_C"/>
</dbReference>
<dbReference type="InterPro" id="IPR015151">
    <property type="entry name" value="B-adaptin_app_sub_C"/>
</dbReference>
<dbReference type="AlphaFoldDB" id="A0A6I8PRJ4"/>
<evidence type="ECO:0000256" key="3">
    <source>
        <dbReference type="ARBA" id="ARBA00022927"/>
    </source>
</evidence>
<dbReference type="Pfam" id="PF09066">
    <property type="entry name" value="B2-adapt-app_C"/>
    <property type="match status" value="1"/>
</dbReference>
<dbReference type="GO" id="GO:0006886">
    <property type="term" value="P:intracellular protein transport"/>
    <property type="evidence" value="ECO:0007669"/>
    <property type="project" value="InterPro"/>
</dbReference>
<dbReference type="Xenbase" id="XB-GENE-984900">
    <property type="gene designation" value="ap1b1"/>
</dbReference>
<keyword evidence="5 7" id="KW-0472">Membrane</keyword>
<comment type="subcellular location">
    <subcellularLocation>
        <location evidence="6">Endomembrane system</location>
        <topology evidence="6">Peripheral membrane protein</topology>
        <orientation evidence="6">Cytoplasmic side</orientation>
    </subcellularLocation>
</comment>
<dbReference type="SUPFAM" id="SSF55711">
    <property type="entry name" value="Subdomain of clathrin and coatomer appendage domain"/>
    <property type="match status" value="1"/>
</dbReference>
<dbReference type="InterPro" id="IPR002553">
    <property type="entry name" value="Clathrin/coatomer_adapt-like_N"/>
</dbReference>
<dbReference type="GO" id="GO:0012505">
    <property type="term" value="C:endomembrane system"/>
    <property type="evidence" value="ECO:0007669"/>
    <property type="project" value="UniProtKB-SubCell"/>
</dbReference>
<gene>
    <name evidence="11" type="primary">ap1b1</name>
</gene>
<comment type="similarity">
    <text evidence="1 7">Belongs to the adaptor complexes large subunit family.</text>
</comment>
<dbReference type="InterPro" id="IPR012295">
    <property type="entry name" value="TBP_dom_sf"/>
</dbReference>
<dbReference type="GeneTree" id="ENSGT00940000155991"/>
<organism evidence="11">
    <name type="scientific">Xenopus tropicalis</name>
    <name type="common">Western clawed frog</name>
    <name type="synonym">Silurana tropicalis</name>
    <dbReference type="NCBI Taxonomy" id="8364"/>
    <lineage>
        <taxon>Eukaryota</taxon>
        <taxon>Metazoa</taxon>
        <taxon>Chordata</taxon>
        <taxon>Craniata</taxon>
        <taxon>Vertebrata</taxon>
        <taxon>Euteleostomi</taxon>
        <taxon>Amphibia</taxon>
        <taxon>Batrachia</taxon>
        <taxon>Anura</taxon>
        <taxon>Pipoidea</taxon>
        <taxon>Pipidae</taxon>
        <taxon>Xenopodinae</taxon>
        <taxon>Xenopus</taxon>
        <taxon>Silurana</taxon>
    </lineage>
</organism>
<keyword evidence="2 7" id="KW-0813">Transport</keyword>
<protein>
    <recommendedName>
        <fullName evidence="7">AP complex subunit beta</fullName>
    </recommendedName>
</protein>
<dbReference type="SMART" id="SM01020">
    <property type="entry name" value="B2-adapt-app_C"/>
    <property type="match status" value="1"/>
</dbReference>
<dbReference type="InterPro" id="IPR016024">
    <property type="entry name" value="ARM-type_fold"/>
</dbReference>
<dbReference type="InterPro" id="IPR016342">
    <property type="entry name" value="AP_complex_bsu_1_2_4"/>
</dbReference>